<dbReference type="GO" id="GO:0019856">
    <property type="term" value="P:pyrimidine nucleobase biosynthetic process"/>
    <property type="evidence" value="ECO:0007669"/>
    <property type="project" value="TreeGrafter"/>
</dbReference>
<comment type="caution">
    <text evidence="3">The sequence shown here is derived from an EMBL/GenBank/DDBJ whole genome shotgun (WGS) entry which is preliminary data.</text>
</comment>
<protein>
    <recommendedName>
        <fullName evidence="2">Glutamine amidotransferase domain-containing protein</fullName>
    </recommendedName>
</protein>
<dbReference type="Pfam" id="PF00117">
    <property type="entry name" value="GATase"/>
    <property type="match status" value="1"/>
</dbReference>
<dbReference type="InterPro" id="IPR004468">
    <property type="entry name" value="CTP_synthase"/>
</dbReference>
<dbReference type="PANTHER" id="PTHR11550">
    <property type="entry name" value="CTP SYNTHASE"/>
    <property type="match status" value="1"/>
</dbReference>
<keyword evidence="1" id="KW-0315">Glutamine amidotransferase</keyword>
<evidence type="ECO:0000259" key="2">
    <source>
        <dbReference type="Pfam" id="PF00117"/>
    </source>
</evidence>
<dbReference type="GO" id="GO:0042802">
    <property type="term" value="F:identical protein binding"/>
    <property type="evidence" value="ECO:0007669"/>
    <property type="project" value="TreeGrafter"/>
</dbReference>
<proteinExistence type="predicted"/>
<evidence type="ECO:0000256" key="1">
    <source>
        <dbReference type="ARBA" id="ARBA00022962"/>
    </source>
</evidence>
<dbReference type="EMBL" id="CAJJDP010000009">
    <property type="protein sequence ID" value="CAD8139434.1"/>
    <property type="molecule type" value="Genomic_DNA"/>
</dbReference>
<dbReference type="GO" id="GO:0006241">
    <property type="term" value="P:CTP biosynthetic process"/>
    <property type="evidence" value="ECO:0007669"/>
    <property type="project" value="TreeGrafter"/>
</dbReference>
<accession>A0A8S1SLW8</accession>
<gene>
    <name evidence="3" type="ORF">POCTA_138.1.T0100425</name>
</gene>
<dbReference type="InterPro" id="IPR017926">
    <property type="entry name" value="GATASE"/>
</dbReference>
<dbReference type="Proteomes" id="UP000683925">
    <property type="component" value="Unassembled WGS sequence"/>
</dbReference>
<evidence type="ECO:0000313" key="4">
    <source>
        <dbReference type="Proteomes" id="UP000683925"/>
    </source>
</evidence>
<dbReference type="PROSITE" id="PS51273">
    <property type="entry name" value="GATASE_TYPE_1"/>
    <property type="match status" value="1"/>
</dbReference>
<evidence type="ECO:0000313" key="3">
    <source>
        <dbReference type="EMBL" id="CAD8139434.1"/>
    </source>
</evidence>
<keyword evidence="4" id="KW-1185">Reference proteome</keyword>
<sequence length="60" mass="6968">MKILELPKNQHPFYVGVQYHPEFTSKNFKPNPLFVSFVSAAANGEQRKSKIDINYNNQIE</sequence>
<dbReference type="OrthoDB" id="1739076at2759"/>
<dbReference type="AlphaFoldDB" id="A0A8S1SLW8"/>
<dbReference type="GO" id="GO:0003883">
    <property type="term" value="F:CTP synthase activity"/>
    <property type="evidence" value="ECO:0007669"/>
    <property type="project" value="InterPro"/>
</dbReference>
<dbReference type="PANTHER" id="PTHR11550:SF0">
    <property type="entry name" value="CTP SYNTHASE-RELATED"/>
    <property type="match status" value="1"/>
</dbReference>
<feature type="domain" description="Glutamine amidotransferase" evidence="2">
    <location>
        <begin position="5"/>
        <end position="39"/>
    </location>
</feature>
<organism evidence="3 4">
    <name type="scientific">Paramecium octaurelia</name>
    <dbReference type="NCBI Taxonomy" id="43137"/>
    <lineage>
        <taxon>Eukaryota</taxon>
        <taxon>Sar</taxon>
        <taxon>Alveolata</taxon>
        <taxon>Ciliophora</taxon>
        <taxon>Intramacronucleata</taxon>
        <taxon>Oligohymenophorea</taxon>
        <taxon>Peniculida</taxon>
        <taxon>Parameciidae</taxon>
        <taxon>Paramecium</taxon>
    </lineage>
</organism>
<reference evidence="3" key="1">
    <citation type="submission" date="2021-01" db="EMBL/GenBank/DDBJ databases">
        <authorList>
            <consortium name="Genoscope - CEA"/>
            <person name="William W."/>
        </authorList>
    </citation>
    <scope>NUCLEOTIDE SEQUENCE</scope>
</reference>
<name>A0A8S1SLW8_PAROT</name>